<feature type="binding site" evidence="10">
    <location>
        <position position="111"/>
    </location>
    <ligand>
        <name>L-histidine</name>
        <dbReference type="ChEBI" id="CHEBI:57595"/>
    </ligand>
</feature>
<evidence type="ECO:0000313" key="12">
    <source>
        <dbReference type="EMBL" id="MBE6832827.1"/>
    </source>
</evidence>
<comment type="miscellaneous">
    <text evidence="9">This function is generally fulfilled by the C-terminal part of HisG, which is missing in some bacteria such as this one.</text>
</comment>
<comment type="caution">
    <text evidence="12">The sequence shown here is derived from an EMBL/GenBank/DDBJ whole genome shotgun (WGS) entry which is preliminary data.</text>
</comment>
<comment type="subcellular location">
    <subcellularLocation>
        <location evidence="1 9">Cytoplasm</location>
    </subcellularLocation>
</comment>
<dbReference type="InterPro" id="IPR041715">
    <property type="entry name" value="HisRS-like_core"/>
</dbReference>
<evidence type="ECO:0000256" key="8">
    <source>
        <dbReference type="ARBA" id="ARBA00025246"/>
    </source>
</evidence>
<keyword evidence="5 9" id="KW-0963">Cytoplasm</keyword>
<evidence type="ECO:0000259" key="11">
    <source>
        <dbReference type="PROSITE" id="PS50862"/>
    </source>
</evidence>
<dbReference type="GO" id="GO:0004821">
    <property type="term" value="F:histidine-tRNA ligase activity"/>
    <property type="evidence" value="ECO:0007669"/>
    <property type="project" value="TreeGrafter"/>
</dbReference>
<dbReference type="GO" id="GO:0005737">
    <property type="term" value="C:cytoplasm"/>
    <property type="evidence" value="ECO:0007669"/>
    <property type="project" value="UniProtKB-SubCell"/>
</dbReference>
<evidence type="ECO:0000313" key="13">
    <source>
        <dbReference type="Proteomes" id="UP000754750"/>
    </source>
</evidence>
<evidence type="ECO:0000256" key="1">
    <source>
        <dbReference type="ARBA" id="ARBA00004496"/>
    </source>
</evidence>
<dbReference type="SUPFAM" id="SSF55681">
    <property type="entry name" value="Class II aaRS and biotin synthetases"/>
    <property type="match status" value="1"/>
</dbReference>
<dbReference type="EMBL" id="SVNY01000002">
    <property type="protein sequence ID" value="MBE6832827.1"/>
    <property type="molecule type" value="Genomic_DNA"/>
</dbReference>
<reference evidence="12" key="1">
    <citation type="submission" date="2019-04" db="EMBL/GenBank/DDBJ databases">
        <title>Evolution of Biomass-Degrading Anaerobic Consortia Revealed by Metagenomics.</title>
        <authorList>
            <person name="Peng X."/>
        </authorList>
    </citation>
    <scope>NUCLEOTIDE SEQUENCE</scope>
    <source>
        <strain evidence="12">SIG551</strain>
    </source>
</reference>
<comment type="subunit">
    <text evidence="9">Heteromultimer composed of HisG and HisZ subunits.</text>
</comment>
<dbReference type="CDD" id="cd00773">
    <property type="entry name" value="HisRS-like_core"/>
    <property type="match status" value="1"/>
</dbReference>
<keyword evidence="6 9" id="KW-0028">Amino-acid biosynthesis</keyword>
<dbReference type="AlphaFoldDB" id="A0A928KWS8"/>
<gene>
    <name evidence="9 12" type="primary">hisZ</name>
    <name evidence="12" type="ORF">E7512_04475</name>
</gene>
<comment type="function">
    <text evidence="8 9">Required for the first step of histidine biosynthesis. May allow the feedback regulation of ATP phosphoribosyltransferase activity by histidine.</text>
</comment>
<dbReference type="GO" id="GO:0140096">
    <property type="term" value="F:catalytic activity, acting on a protein"/>
    <property type="evidence" value="ECO:0007669"/>
    <property type="project" value="UniProtKB-ARBA"/>
</dbReference>
<evidence type="ECO:0000256" key="7">
    <source>
        <dbReference type="ARBA" id="ARBA00023102"/>
    </source>
</evidence>
<evidence type="ECO:0000256" key="3">
    <source>
        <dbReference type="ARBA" id="ARBA00005539"/>
    </source>
</evidence>
<dbReference type="PROSITE" id="PS50862">
    <property type="entry name" value="AA_TRNA_LIGASE_II"/>
    <property type="match status" value="1"/>
</dbReference>
<comment type="similarity">
    <text evidence="3 9">Belongs to the class-II aminoacyl-tRNA synthetase family. HisZ subfamily.</text>
</comment>
<keyword evidence="12" id="KW-0808">Transferase</keyword>
<dbReference type="Proteomes" id="UP000754750">
    <property type="component" value="Unassembled WGS sequence"/>
</dbReference>
<feature type="binding site" evidence="10">
    <location>
        <begin position="272"/>
        <end position="273"/>
    </location>
    <ligand>
        <name>L-histidine</name>
        <dbReference type="ChEBI" id="CHEBI:57595"/>
    </ligand>
</feature>
<feature type="binding site" evidence="10">
    <location>
        <position position="125"/>
    </location>
    <ligand>
        <name>L-histidine</name>
        <dbReference type="ChEBI" id="CHEBI:57595"/>
    </ligand>
</feature>
<dbReference type="Gene3D" id="3.30.930.10">
    <property type="entry name" value="Bira Bifunctional Protein, Domain 2"/>
    <property type="match status" value="1"/>
</dbReference>
<dbReference type="InterPro" id="IPR006195">
    <property type="entry name" value="aa-tRNA-synth_II"/>
</dbReference>
<dbReference type="GO" id="GO:0016757">
    <property type="term" value="F:glycosyltransferase activity"/>
    <property type="evidence" value="ECO:0007669"/>
    <property type="project" value="UniProtKB-KW"/>
</dbReference>
<dbReference type="PIRSF" id="PIRSF001549">
    <property type="entry name" value="His-tRNA_synth"/>
    <property type="match status" value="1"/>
</dbReference>
<keyword evidence="12" id="KW-0328">Glycosyltransferase</keyword>
<dbReference type="PANTHER" id="PTHR43707:SF6">
    <property type="entry name" value="ATP PHOSPHORIBOSYLTRANSFERASE REGULATORY SUBUNIT"/>
    <property type="match status" value="1"/>
</dbReference>
<feature type="binding site" evidence="10">
    <location>
        <begin position="81"/>
        <end position="83"/>
    </location>
    <ligand>
        <name>L-histidine</name>
        <dbReference type="ChEBI" id="CHEBI:57595"/>
    </ligand>
</feature>
<feature type="domain" description="Aminoacyl-transfer RNA synthetases class-II family profile" evidence="11">
    <location>
        <begin position="22"/>
        <end position="333"/>
    </location>
</feature>
<accession>A0A928KWS8</accession>
<dbReference type="InterPro" id="IPR004517">
    <property type="entry name" value="HisZ"/>
</dbReference>
<dbReference type="InterPro" id="IPR045864">
    <property type="entry name" value="aa-tRNA-synth_II/BPL/LPL"/>
</dbReference>
<keyword evidence="7 9" id="KW-0368">Histidine biosynthesis</keyword>
<dbReference type="HAMAP" id="MF_00125">
    <property type="entry name" value="HisZ"/>
    <property type="match status" value="1"/>
</dbReference>
<evidence type="ECO:0000256" key="10">
    <source>
        <dbReference type="PIRSR" id="PIRSR001549-1"/>
    </source>
</evidence>
<protein>
    <recommendedName>
        <fullName evidence="4 9">ATP phosphoribosyltransferase regulatory subunit</fullName>
    </recommendedName>
</protein>
<dbReference type="GO" id="GO:0006427">
    <property type="term" value="P:histidyl-tRNA aminoacylation"/>
    <property type="evidence" value="ECO:0007669"/>
    <property type="project" value="TreeGrafter"/>
</dbReference>
<evidence type="ECO:0000256" key="4">
    <source>
        <dbReference type="ARBA" id="ARBA00020397"/>
    </source>
</evidence>
<evidence type="ECO:0000256" key="5">
    <source>
        <dbReference type="ARBA" id="ARBA00022490"/>
    </source>
</evidence>
<dbReference type="InterPro" id="IPR004516">
    <property type="entry name" value="HisRS/HisZ"/>
</dbReference>
<dbReference type="RefSeq" id="WP_326840063.1">
    <property type="nucleotide sequence ID" value="NZ_SVNY01000002.1"/>
</dbReference>
<evidence type="ECO:0000256" key="9">
    <source>
        <dbReference type="HAMAP-Rule" id="MF_00125"/>
    </source>
</evidence>
<dbReference type="NCBIfam" id="TIGR00443">
    <property type="entry name" value="hisZ_biosyn_reg"/>
    <property type="match status" value="1"/>
</dbReference>
<evidence type="ECO:0000256" key="6">
    <source>
        <dbReference type="ARBA" id="ARBA00022605"/>
    </source>
</evidence>
<evidence type="ECO:0000256" key="2">
    <source>
        <dbReference type="ARBA" id="ARBA00004667"/>
    </source>
</evidence>
<name>A0A928KWS8_9FIRM</name>
<organism evidence="12 13">
    <name type="scientific">Faecalispora sporosphaeroides</name>
    <dbReference type="NCBI Taxonomy" id="1549"/>
    <lineage>
        <taxon>Bacteria</taxon>
        <taxon>Bacillati</taxon>
        <taxon>Bacillota</taxon>
        <taxon>Clostridia</taxon>
        <taxon>Eubacteriales</taxon>
        <taxon>Oscillospiraceae</taxon>
        <taxon>Faecalispora</taxon>
    </lineage>
</organism>
<feature type="binding site" evidence="10">
    <location>
        <position position="129"/>
    </location>
    <ligand>
        <name>L-histidine</name>
        <dbReference type="ChEBI" id="CHEBI:57595"/>
    </ligand>
</feature>
<dbReference type="Pfam" id="PF13393">
    <property type="entry name" value="tRNA-synt_His"/>
    <property type="match status" value="1"/>
</dbReference>
<sequence>MKKYHKITPEGIRDYLFEECLIHHHVEHRLEEVYRNRGFRQVVTPGLEFYDVFDPERSGIPSETMYKLTDRKGRLLVLRPDSTLPIARLTATRLQGQEKPLRLFYTQQVYRNHPGLSGHADEIMQSGVELLGAGGHRADLEILVTAIEALSACVPDFRIELGHAGFFRAIVASMPVSEEVLEDIRGYIETKNYPALDEILDSLPDSREAAALRQLPRLFGREEIFEQAESLDLPDGAKEPIRYLKKLYGMLSELRLSERIMVDLGLVQRNDYYTGIVLSAYVPQAGEAVLVGGRYDHLLELYGAPMQAIGFAANVDVLAGVMAAGNTETAIVPAQILVHGEDGFEIKALDYAARLTERGIICEFSVFEDREQAIHYAVAMGIPQVDFVSDGTVSIMLTKEENG</sequence>
<comment type="pathway">
    <text evidence="2 9">Amino-acid biosynthesis; L-histidine biosynthesis; L-histidine from 5-phospho-alpha-D-ribose 1-diphosphate: step 1/9.</text>
</comment>
<dbReference type="GO" id="GO:0000105">
    <property type="term" value="P:L-histidine biosynthetic process"/>
    <property type="evidence" value="ECO:0007669"/>
    <property type="project" value="UniProtKB-UniRule"/>
</dbReference>
<dbReference type="PANTHER" id="PTHR43707">
    <property type="entry name" value="HISTIDYL-TRNA SYNTHETASE"/>
    <property type="match status" value="1"/>
</dbReference>
<proteinExistence type="inferred from homology"/>